<comment type="caution">
    <text evidence="1">The sequence shown here is derived from an EMBL/GenBank/DDBJ whole genome shotgun (WGS) entry which is preliminary data.</text>
</comment>
<gene>
    <name evidence="1" type="ORF">BHF72_1388</name>
</gene>
<organism evidence="1 2">
    <name type="scientific">Cloacibacterium normanense</name>
    <dbReference type="NCBI Taxonomy" id="237258"/>
    <lineage>
        <taxon>Bacteria</taxon>
        <taxon>Pseudomonadati</taxon>
        <taxon>Bacteroidota</taxon>
        <taxon>Flavobacteriia</taxon>
        <taxon>Flavobacteriales</taxon>
        <taxon>Weeksellaceae</taxon>
    </lineage>
</organism>
<dbReference type="AlphaFoldDB" id="A0A1E5UH27"/>
<dbReference type="RefSeq" id="WP_069797049.1">
    <property type="nucleotide sequence ID" value="NZ_CP034157.1"/>
</dbReference>
<dbReference type="KEGG" id="cnr:EB819_07510"/>
<reference evidence="1 2" key="1">
    <citation type="submission" date="2016-09" db="EMBL/GenBank/DDBJ databases">
        <authorList>
            <person name="Capua I."/>
            <person name="De Benedictis P."/>
            <person name="Joannis T."/>
            <person name="Lombin L.H."/>
            <person name="Cattoli G."/>
        </authorList>
    </citation>
    <scope>NUCLEOTIDE SEQUENCE [LARGE SCALE GENOMIC DNA]</scope>
    <source>
        <strain evidence="1 2">NRS-1</strain>
    </source>
</reference>
<proteinExistence type="predicted"/>
<sequence>MNKNILIIFILLTLTFSYKFKDNKVDETKSTENDTIYKNDSLTYILNANKKFIKDSLLKEKTGIIDHYFSLYQPDNCGVLTHRNSELKEGFEGIRIIKGIRTSKKNDTVFVMPNFNYCDDGESYCFYDKTLPRLYTDSYCCHPDNFFVCSDIDEDGINEVGIFYSSCVSRYKSLRIYSLKKNTWNEIAITTFDIMTKDPTEVKFSDLVKKISKYKFQICSFDKGQTKWKTIKMR</sequence>
<dbReference type="STRING" id="237258.SAMN04489756_10923"/>
<name>A0A1E5UH27_9FLAO</name>
<dbReference type="EMBL" id="MKGI01000011">
    <property type="protein sequence ID" value="OEL12200.1"/>
    <property type="molecule type" value="Genomic_DNA"/>
</dbReference>
<evidence type="ECO:0000313" key="2">
    <source>
        <dbReference type="Proteomes" id="UP000095601"/>
    </source>
</evidence>
<protein>
    <submittedName>
        <fullName evidence="1">Uncharacterized protein</fullName>
    </submittedName>
</protein>
<keyword evidence="2" id="KW-1185">Reference proteome</keyword>
<dbReference type="Proteomes" id="UP000095601">
    <property type="component" value="Unassembled WGS sequence"/>
</dbReference>
<accession>A0A1E5UH27</accession>
<evidence type="ECO:0000313" key="1">
    <source>
        <dbReference type="EMBL" id="OEL12200.1"/>
    </source>
</evidence>